<protein>
    <recommendedName>
        <fullName evidence="3">DUF697 domain-containing protein</fullName>
    </recommendedName>
</protein>
<evidence type="ECO:0008006" key="3">
    <source>
        <dbReference type="Google" id="ProtNLM"/>
    </source>
</evidence>
<evidence type="ECO:0000313" key="1">
    <source>
        <dbReference type="EMBL" id="CDG85773.1"/>
    </source>
</evidence>
<accession>W0VED1</accession>
<gene>
    <name evidence="1" type="ORF">GJA_5176</name>
</gene>
<keyword evidence="2" id="KW-1185">Reference proteome</keyword>
<dbReference type="eggNOG" id="COG3597">
    <property type="taxonomic scope" value="Bacteria"/>
</dbReference>
<reference evidence="1 2" key="1">
    <citation type="journal article" date="2015" name="Genome Announc.">
        <title>Genome Sequence of Mushroom Soft-Rot Pathogen Janthinobacterium agaricidamnosum.</title>
        <authorList>
            <person name="Graupner K."/>
            <person name="Lackner G."/>
            <person name="Hertweck C."/>
        </authorList>
    </citation>
    <scope>NUCLEOTIDE SEQUENCE [LARGE SCALE GENOMIC DNA]</scope>
    <source>
        <strain evidence="2">NBRC 102515 / DSM 9628</strain>
    </source>
</reference>
<dbReference type="Proteomes" id="UP000027604">
    <property type="component" value="Chromosome I"/>
</dbReference>
<dbReference type="OrthoDB" id="2646363at2"/>
<dbReference type="AlphaFoldDB" id="W0VED1"/>
<dbReference type="PATRIC" id="fig|1349767.4.peg.1778"/>
<evidence type="ECO:0000313" key="2">
    <source>
        <dbReference type="Proteomes" id="UP000027604"/>
    </source>
</evidence>
<proteinExistence type="predicted"/>
<name>W0VED1_9BURK</name>
<dbReference type="EMBL" id="HG322949">
    <property type="protein sequence ID" value="CDG85773.1"/>
    <property type="molecule type" value="Genomic_DNA"/>
</dbReference>
<dbReference type="KEGG" id="jag:GJA_5176"/>
<dbReference type="HOGENOM" id="CLU_116223_1_0_4"/>
<organism evidence="1 2">
    <name type="scientific">Janthinobacterium agaricidamnosum NBRC 102515 = DSM 9628</name>
    <dbReference type="NCBI Taxonomy" id="1349767"/>
    <lineage>
        <taxon>Bacteria</taxon>
        <taxon>Pseudomonadati</taxon>
        <taxon>Pseudomonadota</taxon>
        <taxon>Betaproteobacteria</taxon>
        <taxon>Burkholderiales</taxon>
        <taxon>Oxalobacteraceae</taxon>
        <taxon>Janthinobacterium</taxon>
    </lineage>
</organism>
<sequence>MSTSKTTDWTLIPGSKHEIEQVRERCRRMVRRRATMSAGVSAMPLPGIDVVSDVGLFTVLIDEINQEFGLTPEQIERLNPQFKLMAYKAAVGMGGVLVGKLVTRELILSLLKRSGVKILAKQATRFVPLAGQVAAAAIGYAVFRQIGYHHVDACAVVAQELLPVRPQ</sequence>
<dbReference type="RefSeq" id="WP_038497525.1">
    <property type="nucleotide sequence ID" value="NZ_BCTH01000097.1"/>
</dbReference>